<gene>
    <name evidence="1" type="ORF">MESS2_1440008</name>
</gene>
<accession>M5EZB4</accession>
<dbReference type="Proteomes" id="UP000012062">
    <property type="component" value="Unassembled WGS sequence"/>
</dbReference>
<evidence type="ECO:0000313" key="1">
    <source>
        <dbReference type="EMBL" id="CCV04861.1"/>
    </source>
</evidence>
<evidence type="ECO:0000313" key="2">
    <source>
        <dbReference type="Proteomes" id="UP000012062"/>
    </source>
</evidence>
<proteinExistence type="predicted"/>
<comment type="caution">
    <text evidence="1">The sequence shown here is derived from an EMBL/GenBank/DDBJ whole genome shotgun (WGS) entry which is preliminary data.</text>
</comment>
<keyword evidence="2" id="KW-1185">Reference proteome</keyword>
<dbReference type="AlphaFoldDB" id="M5EZB4"/>
<sequence length="60" mass="6778">MQNQLHNLWIPGGKPVHNTTCWGEQNRNTEVSLIRRRFVPALTGTLTAKPETTAEKVKAH</sequence>
<name>M5EZB4_9HYPH</name>
<dbReference type="EMBL" id="CAUM01000051">
    <property type="protein sequence ID" value="CCV04861.1"/>
    <property type="molecule type" value="Genomic_DNA"/>
</dbReference>
<protein>
    <submittedName>
        <fullName evidence="1">Uncharacterized protein</fullName>
    </submittedName>
</protein>
<organism evidence="1 2">
    <name type="scientific">Mesorhizobium metallidurans STM 2683</name>
    <dbReference type="NCBI Taxonomy" id="1297569"/>
    <lineage>
        <taxon>Bacteria</taxon>
        <taxon>Pseudomonadati</taxon>
        <taxon>Pseudomonadota</taxon>
        <taxon>Alphaproteobacteria</taxon>
        <taxon>Hyphomicrobiales</taxon>
        <taxon>Phyllobacteriaceae</taxon>
        <taxon>Mesorhizobium</taxon>
    </lineage>
</organism>
<reference evidence="1 2" key="1">
    <citation type="submission" date="2013-02" db="EMBL/GenBank/DDBJ databases">
        <authorList>
            <person name="Genoscope - CEA"/>
        </authorList>
    </citation>
    <scope>NUCLEOTIDE SEQUENCE [LARGE SCALE GENOMIC DNA]</scope>
    <source>
        <strain evidence="1 2">STM 2683</strain>
    </source>
</reference>